<dbReference type="Pfam" id="PF00266">
    <property type="entry name" value="Aminotran_5"/>
    <property type="match status" value="1"/>
</dbReference>
<evidence type="ECO:0000313" key="3">
    <source>
        <dbReference type="EMBL" id="MBB6004225.1"/>
    </source>
</evidence>
<dbReference type="GO" id="GO:0016829">
    <property type="term" value="F:lyase activity"/>
    <property type="evidence" value="ECO:0007669"/>
    <property type="project" value="UniProtKB-KW"/>
</dbReference>
<dbReference type="Gene3D" id="3.90.1150.10">
    <property type="entry name" value="Aspartate Aminotransferase, domain 1"/>
    <property type="match status" value="1"/>
</dbReference>
<dbReference type="PANTHER" id="PTHR43092">
    <property type="entry name" value="L-CYSTEINE DESULFHYDRASE"/>
    <property type="match status" value="1"/>
</dbReference>
<reference evidence="3 4" key="1">
    <citation type="submission" date="2020-08" db="EMBL/GenBank/DDBJ databases">
        <title>Functional genomics of gut bacteria from endangered species of beetles.</title>
        <authorList>
            <person name="Carlos-Shanley C."/>
        </authorList>
    </citation>
    <scope>NUCLEOTIDE SEQUENCE [LARGE SCALE GENOMIC DNA]</scope>
    <source>
        <strain evidence="3 4">S00070</strain>
    </source>
</reference>
<dbReference type="EMBL" id="JACHKT010000021">
    <property type="protein sequence ID" value="MBB6004225.1"/>
    <property type="molecule type" value="Genomic_DNA"/>
</dbReference>
<name>A0A841EM03_9BACT</name>
<feature type="domain" description="Aminotransferase class V" evidence="2">
    <location>
        <begin position="72"/>
        <end position="385"/>
    </location>
</feature>
<dbReference type="InterPro" id="IPR015422">
    <property type="entry name" value="PyrdxlP-dep_Trfase_small"/>
</dbReference>
<dbReference type="InterPro" id="IPR015421">
    <property type="entry name" value="PyrdxlP-dep_Trfase_major"/>
</dbReference>
<dbReference type="SUPFAM" id="SSF53383">
    <property type="entry name" value="PLP-dependent transferases"/>
    <property type="match status" value="1"/>
</dbReference>
<evidence type="ECO:0000256" key="1">
    <source>
        <dbReference type="ARBA" id="ARBA00022898"/>
    </source>
</evidence>
<evidence type="ECO:0000313" key="4">
    <source>
        <dbReference type="Proteomes" id="UP000524404"/>
    </source>
</evidence>
<dbReference type="PANTHER" id="PTHR43092:SF6">
    <property type="entry name" value="BLR1280 PROTEIN"/>
    <property type="match status" value="1"/>
</dbReference>
<organism evidence="3 4">
    <name type="scientific">Arcicella rosea</name>
    <dbReference type="NCBI Taxonomy" id="502909"/>
    <lineage>
        <taxon>Bacteria</taxon>
        <taxon>Pseudomonadati</taxon>
        <taxon>Bacteroidota</taxon>
        <taxon>Cytophagia</taxon>
        <taxon>Cytophagales</taxon>
        <taxon>Flectobacillaceae</taxon>
        <taxon>Arcicella</taxon>
    </lineage>
</organism>
<evidence type="ECO:0000259" key="2">
    <source>
        <dbReference type="Pfam" id="PF00266"/>
    </source>
</evidence>
<keyword evidence="1" id="KW-0663">Pyridoxal phosphate</keyword>
<comment type="caution">
    <text evidence="3">The sequence shown here is derived from an EMBL/GenBank/DDBJ whole genome shotgun (WGS) entry which is preliminary data.</text>
</comment>
<keyword evidence="3" id="KW-0456">Lyase</keyword>
<dbReference type="Proteomes" id="UP000524404">
    <property type="component" value="Unassembled WGS sequence"/>
</dbReference>
<accession>A0A841EM03</accession>
<gene>
    <name evidence="3" type="ORF">HNP25_002888</name>
</gene>
<dbReference type="InterPro" id="IPR015424">
    <property type="entry name" value="PyrdxlP-dep_Trfase"/>
</dbReference>
<keyword evidence="4" id="KW-1185">Reference proteome</keyword>
<dbReference type="RefSeq" id="WP_184135106.1">
    <property type="nucleotide sequence ID" value="NZ_JACHKT010000021.1"/>
</dbReference>
<dbReference type="InterPro" id="IPR000192">
    <property type="entry name" value="Aminotrans_V_dom"/>
</dbReference>
<protein>
    <submittedName>
        <fullName evidence="3">Selenocysteine lyase/cysteine desulfurase</fullName>
    </submittedName>
</protein>
<sequence length="423" mass="47973">MPNLSKRQFLKTFTGISAVSMLGVETLLAKSAQIPAQKLAEDEAFWQQIRTAYNFTHNFIHLENGYYSLASNEVLEAYIQHIRDVNKVSSYYMRTRQFDDKLVSRKQLAELLGCSHEELIITRNTTESLDTIIAGFSWKEGDEAIMAEQDYGAMLDMFKLQARRYGIVNKMVSVPNHPKSDEEIVEVYEKAITPKTRLLMICHLINITGQILPVKKIVEMAHRHGVEVMVDGAHAFGHLDFKIEDLGGCDYYGSSLHKWLGNPLGAGILYVRKDKIKQIWQLYGDMGFADDDIRKLNHTGTIPVATDLAIQDAIKFHQKIGIQRKEARLRFLQKYWTDKVRDNPNIMLNTPKEAFRCCGIANVGVKGKTPSELSKLLFEKYKIFTVAIANQKANVMGVRVTPHLYTTIAELDAFVKALNEIAG</sequence>
<proteinExistence type="predicted"/>
<dbReference type="AlphaFoldDB" id="A0A841EM03"/>
<dbReference type="Gene3D" id="3.40.640.10">
    <property type="entry name" value="Type I PLP-dependent aspartate aminotransferase-like (Major domain)"/>
    <property type="match status" value="1"/>
</dbReference>